<name>A0A6B0SEH4_9EURY</name>
<dbReference type="Pfam" id="PF23424">
    <property type="entry name" value="DUF7112"/>
    <property type="match status" value="1"/>
</dbReference>
<dbReference type="EMBL" id="WUUU01000019">
    <property type="protein sequence ID" value="MXR19888.1"/>
    <property type="molecule type" value="Genomic_DNA"/>
</dbReference>
<proteinExistence type="predicted"/>
<evidence type="ECO:0000313" key="2">
    <source>
        <dbReference type="EMBL" id="MXR19888.1"/>
    </source>
</evidence>
<dbReference type="RefSeq" id="WP_159525457.1">
    <property type="nucleotide sequence ID" value="NZ_WUUU01000019.1"/>
</dbReference>
<dbReference type="Proteomes" id="UP000471521">
    <property type="component" value="Unassembled WGS sequence"/>
</dbReference>
<reference evidence="2 3" key="1">
    <citation type="submission" date="2019-12" db="EMBL/GenBank/DDBJ databases">
        <title>Isolation and characterization of three novel carbon monoxide-oxidizing members of Halobacteria from salione crusts and soils.</title>
        <authorList>
            <person name="Myers M.R."/>
            <person name="King G.M."/>
        </authorList>
    </citation>
    <scope>NUCLEOTIDE SEQUENCE [LARGE SCALE GENOMIC DNA]</scope>
    <source>
        <strain evidence="2 3">PCN9</strain>
    </source>
</reference>
<evidence type="ECO:0000256" key="1">
    <source>
        <dbReference type="SAM" id="MobiDB-lite"/>
    </source>
</evidence>
<dbReference type="AlphaFoldDB" id="A0A6B0SEH4"/>
<feature type="region of interest" description="Disordered" evidence="1">
    <location>
        <begin position="121"/>
        <end position="144"/>
    </location>
</feature>
<accession>A0A6B0SEH4</accession>
<comment type="caution">
    <text evidence="2">The sequence shown here is derived from an EMBL/GenBank/DDBJ whole genome shotgun (WGS) entry which is preliminary data.</text>
</comment>
<organism evidence="2 3">
    <name type="scientific">Halobacterium bonnevillei</name>
    <dbReference type="NCBI Taxonomy" id="2692200"/>
    <lineage>
        <taxon>Archaea</taxon>
        <taxon>Methanobacteriati</taxon>
        <taxon>Methanobacteriota</taxon>
        <taxon>Stenosarchaea group</taxon>
        <taxon>Halobacteria</taxon>
        <taxon>Halobacteriales</taxon>
        <taxon>Halobacteriaceae</taxon>
        <taxon>Halobacterium</taxon>
    </lineage>
</organism>
<sequence length="144" mass="15096">MSETVTDDTVPTVTGTLARAGGTRRLELRLPADAADDFPPGEVVRVVVDGSQNHSQLQRNGDGQPVIRGAYATPSLARDPGGATDAFAAWVDDRDLEVGRSVHVDVVAAGFQYGIRAPGESATYEAHEPPSSSLADIANSLEEP</sequence>
<protein>
    <submittedName>
        <fullName evidence="2">Uncharacterized protein</fullName>
    </submittedName>
</protein>
<dbReference type="InterPro" id="IPR055536">
    <property type="entry name" value="DUF7112"/>
</dbReference>
<dbReference type="OrthoDB" id="198318at2157"/>
<evidence type="ECO:0000313" key="3">
    <source>
        <dbReference type="Proteomes" id="UP000471521"/>
    </source>
</evidence>
<gene>
    <name evidence="2" type="ORF">GRX66_04465</name>
</gene>
<keyword evidence="3" id="KW-1185">Reference proteome</keyword>